<dbReference type="Pfam" id="PF04109">
    <property type="entry name" value="ATG9"/>
    <property type="match status" value="1"/>
</dbReference>
<comment type="subcellular location">
    <subcellularLocation>
        <location evidence="1 10">Preautophagosomal structure membrane</location>
        <topology evidence="1 10">Multi-pass membrane protein</topology>
    </subcellularLocation>
</comment>
<evidence type="ECO:0000256" key="5">
    <source>
        <dbReference type="ARBA" id="ARBA00022692"/>
    </source>
</evidence>
<dbReference type="PANTHER" id="PTHR13038">
    <property type="entry name" value="APG9 AUTOPHAGY 9"/>
    <property type="match status" value="1"/>
</dbReference>
<dbReference type="STRING" id="1147741.A0A0R3S485"/>
<feature type="transmembrane region" description="Helical" evidence="10">
    <location>
        <begin position="433"/>
        <end position="454"/>
    </location>
</feature>
<comment type="function">
    <text evidence="10">Phospholipid scramblase involved in autophagy. Cycles between the preautophagosomal structure/phagophore assembly site (PAS) and the cytoplasmic vesicle pool and supplies membrane for the growing autophagosome. Lipid scramblase activity plays a key role in preautophagosomal structure/phagophore assembly by distributing the phospholipids that arrive through ATG2 from the cytoplasmic to the luminal leaflet of the bilayer, thereby driving autophagosomal membrane expansion.</text>
</comment>
<dbReference type="AlphaFoldDB" id="A0A0R3S485"/>
<evidence type="ECO:0000256" key="1">
    <source>
        <dbReference type="ARBA" id="ARBA00004511"/>
    </source>
</evidence>
<dbReference type="GO" id="GO:0000422">
    <property type="term" value="P:autophagy of mitochondrion"/>
    <property type="evidence" value="ECO:0007669"/>
    <property type="project" value="TreeGrafter"/>
</dbReference>
<dbReference type="GO" id="GO:0005776">
    <property type="term" value="C:autophagosome"/>
    <property type="evidence" value="ECO:0007669"/>
    <property type="project" value="TreeGrafter"/>
</dbReference>
<evidence type="ECO:0000256" key="7">
    <source>
        <dbReference type="ARBA" id="ARBA00023006"/>
    </source>
</evidence>
<keyword evidence="7 10" id="KW-0072">Autophagy</keyword>
<organism evidence="12 13">
    <name type="scientific">Elaeophora elaphi</name>
    <dbReference type="NCBI Taxonomy" id="1147741"/>
    <lineage>
        <taxon>Eukaryota</taxon>
        <taxon>Metazoa</taxon>
        <taxon>Ecdysozoa</taxon>
        <taxon>Nematoda</taxon>
        <taxon>Chromadorea</taxon>
        <taxon>Rhabditida</taxon>
        <taxon>Spirurina</taxon>
        <taxon>Spiruromorpha</taxon>
        <taxon>Filarioidea</taxon>
        <taxon>Onchocercidae</taxon>
        <taxon>Elaeophora</taxon>
    </lineage>
</organism>
<keyword evidence="12" id="KW-1185">Reference proteome</keyword>
<dbReference type="InterPro" id="IPR007241">
    <property type="entry name" value="Autophagy-rel_prot_9"/>
</dbReference>
<name>A0A0R3S485_9BILA</name>
<evidence type="ECO:0000256" key="4">
    <source>
        <dbReference type="ARBA" id="ARBA00022448"/>
    </source>
</evidence>
<reference evidence="13" key="1">
    <citation type="submission" date="2017-02" db="UniProtKB">
        <authorList>
            <consortium name="WormBaseParasite"/>
        </authorList>
    </citation>
    <scope>IDENTIFICATION</scope>
</reference>
<evidence type="ECO:0000256" key="11">
    <source>
        <dbReference type="SAM" id="MobiDB-lite"/>
    </source>
</evidence>
<feature type="transmembrane region" description="Helical" evidence="10">
    <location>
        <begin position="100"/>
        <end position="124"/>
    </location>
</feature>
<dbReference type="GO" id="GO:0034497">
    <property type="term" value="P:protein localization to phagophore assembly site"/>
    <property type="evidence" value="ECO:0007669"/>
    <property type="project" value="TreeGrafter"/>
</dbReference>
<evidence type="ECO:0000256" key="9">
    <source>
        <dbReference type="ARBA" id="ARBA00023136"/>
    </source>
</evidence>
<evidence type="ECO:0000313" key="13">
    <source>
        <dbReference type="WBParaSite" id="EEL_0000959901-mRNA-1"/>
    </source>
</evidence>
<keyword evidence="4 10" id="KW-0813">Transport</keyword>
<keyword evidence="6 10" id="KW-1133">Transmembrane helix</keyword>
<dbReference type="GO" id="GO:0006869">
    <property type="term" value="P:lipid transport"/>
    <property type="evidence" value="ECO:0007669"/>
    <property type="project" value="UniProtKB-KW"/>
</dbReference>
<protein>
    <recommendedName>
        <fullName evidence="3 10">Autophagy-related protein 9</fullName>
    </recommendedName>
</protein>
<evidence type="ECO:0000256" key="2">
    <source>
        <dbReference type="ARBA" id="ARBA00006185"/>
    </source>
</evidence>
<dbReference type="GO" id="GO:0034727">
    <property type="term" value="P:piecemeal microautophagy of the nucleus"/>
    <property type="evidence" value="ECO:0007669"/>
    <property type="project" value="TreeGrafter"/>
</dbReference>
<sequence>MFGFRSRIGYQSIEDEGTPSSIYPTNSEQTRLIPERGVPEDDVPSDVYGGPPLEHDIATNEIGGSVACYAATSSGVLWDGVENLDQFFTRVYEYHQNGGYLCIVIKHILTLLQFIFVVWFVTFLQTRVDYNVLFKNKNITAEGKPVGEKIRLEDVIYPDWSHVNGFTLCLLVFAVLFWIFRAARVFYQIYQFGEIRTFYHSALGIEDALLSDLKWQEVVQLICEKQPSIHLILNKDGITALDLYQRILRHKNYFVALVNKEILPPVINVPFIGSMPYLPNGLKMNLEWLLFYGVWSPWKGPYELKEEYKHPQNIFRLADELDSAILKMAIGNFIFSPLVFVYQVLYFFFTYGELLKRDPGSFAMRRNKLRHFNELDHELRIRLSKSHRAATQYMEQFLSPLGQVIARKVQFIAGAICIVLLLLGLWDEDVLSVEHVLTIISVSGLIAVTCQSFIGDENMIYWPETLLDMVIAQIHYAPDSWKGKAHTGSVVFLVKHTVRKEFGHLFELKAKFLLEELLSPILTPFILLFWIRPKAKELVDFFHNFTVSVEGLGDVCSFAQMDIKQHGDPNWSFDELTKEEVASMHGRVHANDGKTELSLVHFASNHPEWKPPPRSARFLDDIRDRMAQDMNTLKEGVVDDNILLNSLHSFHPIAEQQLRKFVGRQPTNFVASLHDPDLFGATANISLHNERKSHMGDMDLTSQTASLSIAYLRNLHANCDVHRLEIISPPITACQHVAQISSISTNIEPTVSGTAIRGSDDAMAETAGNVWSVPAQSTISPLQASFSPRSEDEQQELTGNEPQPPGLSHHILDV</sequence>
<feature type="transmembrane region" description="Helical" evidence="10">
    <location>
        <begin position="409"/>
        <end position="426"/>
    </location>
</feature>
<keyword evidence="8 10" id="KW-0445">Lipid transport</keyword>
<dbReference type="WBParaSite" id="EEL_0000959901-mRNA-1">
    <property type="protein sequence ID" value="EEL_0000959901-mRNA-1"/>
    <property type="gene ID" value="EEL_0000959901"/>
</dbReference>
<dbReference type="Proteomes" id="UP000050640">
    <property type="component" value="Unplaced"/>
</dbReference>
<evidence type="ECO:0000256" key="3">
    <source>
        <dbReference type="ARBA" id="ARBA00018074"/>
    </source>
</evidence>
<feature type="transmembrane region" description="Helical" evidence="10">
    <location>
        <begin position="160"/>
        <end position="180"/>
    </location>
</feature>
<keyword evidence="9 10" id="KW-0472">Membrane</keyword>
<dbReference type="GO" id="GO:0034045">
    <property type="term" value="C:phagophore assembly site membrane"/>
    <property type="evidence" value="ECO:0007669"/>
    <property type="project" value="UniProtKB-SubCell"/>
</dbReference>
<proteinExistence type="inferred from homology"/>
<feature type="region of interest" description="Disordered" evidence="11">
    <location>
        <begin position="784"/>
        <end position="814"/>
    </location>
</feature>
<evidence type="ECO:0000313" key="12">
    <source>
        <dbReference type="Proteomes" id="UP000050640"/>
    </source>
</evidence>
<feature type="transmembrane region" description="Helical" evidence="10">
    <location>
        <begin position="324"/>
        <end position="349"/>
    </location>
</feature>
<accession>A0A0R3S485</accession>
<dbReference type="PANTHER" id="PTHR13038:SF10">
    <property type="entry name" value="AUTOPHAGY-RELATED PROTEIN 9"/>
    <property type="match status" value="1"/>
</dbReference>
<dbReference type="GO" id="GO:0061709">
    <property type="term" value="P:reticulophagy"/>
    <property type="evidence" value="ECO:0007669"/>
    <property type="project" value="TreeGrafter"/>
</dbReference>
<evidence type="ECO:0000256" key="6">
    <source>
        <dbReference type="ARBA" id="ARBA00022989"/>
    </source>
</evidence>
<evidence type="ECO:0000256" key="10">
    <source>
        <dbReference type="RuleBase" id="RU364027"/>
    </source>
</evidence>
<comment type="similarity">
    <text evidence="2 10">Belongs to the ATG9 family.</text>
</comment>
<evidence type="ECO:0000256" key="8">
    <source>
        <dbReference type="ARBA" id="ARBA00023055"/>
    </source>
</evidence>
<keyword evidence="5 10" id="KW-0812">Transmembrane</keyword>